<organism evidence="2 3">
    <name type="scientific">Thermodesulfobacterium geofontis</name>
    <dbReference type="NCBI Taxonomy" id="1295609"/>
    <lineage>
        <taxon>Bacteria</taxon>
        <taxon>Pseudomonadati</taxon>
        <taxon>Thermodesulfobacteriota</taxon>
        <taxon>Thermodesulfobacteria</taxon>
        <taxon>Thermodesulfobacteriales</taxon>
        <taxon>Thermodesulfobacteriaceae</taxon>
        <taxon>Thermodesulfobacterium</taxon>
    </lineage>
</organism>
<evidence type="ECO:0000313" key="2">
    <source>
        <dbReference type="EMBL" id="PMP97781.1"/>
    </source>
</evidence>
<dbReference type="SUPFAM" id="SSF141371">
    <property type="entry name" value="PilZ domain-like"/>
    <property type="match status" value="1"/>
</dbReference>
<protein>
    <recommendedName>
        <fullName evidence="1">PilZ domain-containing protein</fullName>
    </recommendedName>
</protein>
<feature type="domain" description="PilZ" evidence="1">
    <location>
        <begin position="26"/>
        <end position="119"/>
    </location>
</feature>
<dbReference type="Gene3D" id="2.40.10.220">
    <property type="entry name" value="predicted glycosyltransferase like domains"/>
    <property type="match status" value="1"/>
</dbReference>
<dbReference type="EMBL" id="PNJD01000125">
    <property type="protein sequence ID" value="PMP97781.1"/>
    <property type="molecule type" value="Genomic_DNA"/>
</dbReference>
<dbReference type="InterPro" id="IPR009875">
    <property type="entry name" value="PilZ_domain"/>
</dbReference>
<comment type="caution">
    <text evidence="2">The sequence shown here is derived from an EMBL/GenBank/DDBJ whole genome shotgun (WGS) entry which is preliminary data.</text>
</comment>
<proteinExistence type="predicted"/>
<dbReference type="Pfam" id="PF07238">
    <property type="entry name" value="PilZ"/>
    <property type="match status" value="1"/>
</dbReference>
<name>A0A2N7QFW1_9BACT</name>
<dbReference type="GO" id="GO:0035438">
    <property type="term" value="F:cyclic-di-GMP binding"/>
    <property type="evidence" value="ECO:0007669"/>
    <property type="project" value="InterPro"/>
</dbReference>
<gene>
    <name evidence="2" type="ORF">C0169_02050</name>
</gene>
<dbReference type="Proteomes" id="UP000235619">
    <property type="component" value="Unassembled WGS sequence"/>
</dbReference>
<evidence type="ECO:0000313" key="3">
    <source>
        <dbReference type="Proteomes" id="UP000235619"/>
    </source>
</evidence>
<reference evidence="2 3" key="1">
    <citation type="submission" date="2018-01" db="EMBL/GenBank/DDBJ databases">
        <title>Metagenomic assembled genomes from two thermal pools in the Uzon Caldera, Kamchatka, Russia.</title>
        <authorList>
            <person name="Wilkins L."/>
            <person name="Ettinger C."/>
        </authorList>
    </citation>
    <scope>NUCLEOTIDE SEQUENCE [LARGE SCALE GENOMIC DNA]</scope>
    <source>
        <strain evidence="2">ARK-04</strain>
    </source>
</reference>
<sequence>MCDILNLILQQFLTYFKLIIKLLTMDRRRYVRYRISLKGKVATQSGYHFPVEILDISVEGARFKTEQDIPINKEDTIYLLMKWNYPIKAESEIKWIKREKFHTQFGVQFVKISNEDREIFTSNIADLALSNISDIYFR</sequence>
<dbReference type="AlphaFoldDB" id="A0A2N7QFW1"/>
<accession>A0A2N7QFW1</accession>
<evidence type="ECO:0000259" key="1">
    <source>
        <dbReference type="Pfam" id="PF07238"/>
    </source>
</evidence>